<dbReference type="InterPro" id="IPR019734">
    <property type="entry name" value="TPR_rpt"/>
</dbReference>
<dbReference type="InterPro" id="IPR027417">
    <property type="entry name" value="P-loop_NTPase"/>
</dbReference>
<keyword evidence="3" id="KW-1185">Reference proteome</keyword>
<dbReference type="SMART" id="SM00028">
    <property type="entry name" value="TPR"/>
    <property type="match status" value="6"/>
</dbReference>
<protein>
    <recommendedName>
        <fullName evidence="1">NB-ARC domain-containing protein</fullName>
    </recommendedName>
</protein>
<accession>A0A101JGX1</accession>
<comment type="caution">
    <text evidence="2">The sequence shown here is derived from an EMBL/GenBank/DDBJ whole genome shotgun (WGS) entry which is preliminary data.</text>
</comment>
<dbReference type="InterPro" id="IPR011990">
    <property type="entry name" value="TPR-like_helical_dom_sf"/>
</dbReference>
<dbReference type="GO" id="GO:0043531">
    <property type="term" value="F:ADP binding"/>
    <property type="evidence" value="ECO:0007669"/>
    <property type="project" value="InterPro"/>
</dbReference>
<evidence type="ECO:0000313" key="3">
    <source>
        <dbReference type="Proteomes" id="UP000053923"/>
    </source>
</evidence>
<dbReference type="EMBL" id="LLZG01000363">
    <property type="protein sequence ID" value="KUL26226.1"/>
    <property type="molecule type" value="Genomic_DNA"/>
</dbReference>
<dbReference type="SUPFAM" id="SSF48452">
    <property type="entry name" value="TPR-like"/>
    <property type="match status" value="2"/>
</dbReference>
<dbReference type="PANTHER" id="PTHR47691:SF3">
    <property type="entry name" value="HTH-TYPE TRANSCRIPTIONAL REGULATOR RV0890C-RELATED"/>
    <property type="match status" value="1"/>
</dbReference>
<dbReference type="PANTHER" id="PTHR47691">
    <property type="entry name" value="REGULATOR-RELATED"/>
    <property type="match status" value="1"/>
</dbReference>
<evidence type="ECO:0000313" key="2">
    <source>
        <dbReference type="EMBL" id="KUL26226.1"/>
    </source>
</evidence>
<organism evidence="2 3">
    <name type="scientific">Streptomyces regalis</name>
    <dbReference type="NCBI Taxonomy" id="68262"/>
    <lineage>
        <taxon>Bacteria</taxon>
        <taxon>Bacillati</taxon>
        <taxon>Actinomycetota</taxon>
        <taxon>Actinomycetes</taxon>
        <taxon>Kitasatosporales</taxon>
        <taxon>Streptomycetaceae</taxon>
        <taxon>Streptomyces</taxon>
    </lineage>
</organism>
<dbReference type="AlphaFoldDB" id="A0A101JGX1"/>
<dbReference type="Gene3D" id="3.40.50.300">
    <property type="entry name" value="P-loop containing nucleotide triphosphate hydrolases"/>
    <property type="match status" value="1"/>
</dbReference>
<dbReference type="Proteomes" id="UP000053923">
    <property type="component" value="Unassembled WGS sequence"/>
</dbReference>
<dbReference type="SUPFAM" id="SSF52540">
    <property type="entry name" value="P-loop containing nucleoside triphosphate hydrolases"/>
    <property type="match status" value="1"/>
</dbReference>
<gene>
    <name evidence="2" type="ORF">ADL12_32740</name>
</gene>
<proteinExistence type="predicted"/>
<dbReference type="InterPro" id="IPR002182">
    <property type="entry name" value="NB-ARC"/>
</dbReference>
<reference evidence="3" key="1">
    <citation type="submission" date="2015-10" db="EMBL/GenBank/DDBJ databases">
        <authorList>
            <person name="Ju K.-S."/>
            <person name="Doroghazi J.R."/>
            <person name="Metcalf W.W."/>
        </authorList>
    </citation>
    <scope>NUCLEOTIDE SEQUENCE [LARGE SCALE GENOMIC DNA]</scope>
    <source>
        <strain evidence="3">NRRL 3151</strain>
    </source>
</reference>
<dbReference type="Pfam" id="PF13424">
    <property type="entry name" value="TPR_12"/>
    <property type="match status" value="2"/>
</dbReference>
<dbReference type="PRINTS" id="PR00364">
    <property type="entry name" value="DISEASERSIST"/>
</dbReference>
<dbReference type="Gene3D" id="1.25.40.10">
    <property type="entry name" value="Tetratricopeptide repeat domain"/>
    <property type="match status" value="1"/>
</dbReference>
<dbReference type="RefSeq" id="WP_062708728.1">
    <property type="nucleotide sequence ID" value="NZ_LLZG01000363.1"/>
</dbReference>
<name>A0A101JGX1_9ACTN</name>
<feature type="domain" description="NB-ARC" evidence="1">
    <location>
        <begin position="55"/>
        <end position="202"/>
    </location>
</feature>
<sequence>MGSGDGRPAEEELVFSAIFRLPPQTSTYVNYTELQRSLRDLVARAGDSPASNTIVSAITGQGGIGKTALAVRVAHSVRDLFPDGQLYVNLRGYDSSRKSPYDVLGDFLRALGVDGAAIPTGLEQRMMLYQSRMENRRILVVLDNARDAAQVRPLLPETPRCPVIVTSRSRMVGLTGTHSCDMELLSPEAAVELLRRVVGAERVDADAAAARRLTELCGGLPLAVRIAAAKLVARPHWTPSNLVARLEDEQRRLRELHAGDLGVRSTFALSYADLLPQAQRLFRLLAVCPPSGFPPWVAGVLLEEDLLDATELLELLVDVHLIEVEDARDPGGLPRYRFHDLLRVYAHELLLSEDGDDDARQALSRILTPYLWLAERGAVLLRAPLAPDPGLAALVPVEARRALEASPLTWFETERGALVALVSAAHDARMDEIAWRLAAGLTKYFDVRARWQDWERTYRLGLASAERAGQDHGRALMTLGLGVAAWYESEWTSADERLREAVELFRTTGDRLGQAHALRRLGVVRRDRSQWEAARSAYEEALSLFRAVGDASSQALTLRNLGDVDRDMSRFDTAHQRFDEALALYTAHPDPVAHAYLDRSRGDALCAEGRTEEALVCLRAALDVFHQAHDRRAEARTLRNIGLVHLDQRHYGDSEVYFQRSLELFGTLGDRHGEARTRLCLATALRHSGRAVDALRAARSAATVFRELDDRLWTAKSEVEAGDIVLSSEGPAAAETAWRNALVIFREIGAAEAAEVEGRLHNLREA</sequence>
<dbReference type="Pfam" id="PF00931">
    <property type="entry name" value="NB-ARC"/>
    <property type="match status" value="1"/>
</dbReference>
<evidence type="ECO:0000259" key="1">
    <source>
        <dbReference type="Pfam" id="PF00931"/>
    </source>
</evidence>
<dbReference type="OrthoDB" id="7628974at2"/>